<dbReference type="OrthoDB" id="9061at10239"/>
<sequence>MASRKKQGLDKKKLLAAMKRFIGTTQNDPEFTKYFKVENGIHYSATDMKKNNAIAAYIFLENIELWEKGTGVDYFAKPETGENIKTVSSIPGFPEVRGLFREGFLNGYNEVILNLDDLDDFIKLHEAMEKISKLSGKDFAAGFHVMDSEVCFWNVHSAVDFSYKYKTDVTFNADPKVHHFFYDPLVMVNIFKALKDLKTLTTLKMHIKDNKSPVFFTGNDHDYKVYMAIQRKIVRDGE</sequence>
<gene>
    <name evidence="1" type="ORF">CPT_Stills21</name>
</gene>
<protein>
    <submittedName>
        <fullName evidence="1">Uncharacterized protein</fullName>
    </submittedName>
</protein>
<dbReference type="RefSeq" id="YP_009196906.1">
    <property type="nucleotide sequence ID" value="NC_028777.1"/>
</dbReference>
<dbReference type="KEGG" id="vg:26661002"/>
<accession>A0A0E3T6A0</accession>
<dbReference type="EMBL" id="KP696448">
    <property type="protein sequence ID" value="AKC02649.1"/>
    <property type="molecule type" value="Genomic_DNA"/>
</dbReference>
<dbReference type="GeneID" id="26661002"/>
<name>A0A0E3T6A0_9CAUD</name>
<evidence type="ECO:0000313" key="2">
    <source>
        <dbReference type="Proteomes" id="UP000033016"/>
    </source>
</evidence>
<evidence type="ECO:0000313" key="1">
    <source>
        <dbReference type="EMBL" id="AKC02649.1"/>
    </source>
</evidence>
<reference evidence="1 2" key="1">
    <citation type="journal article" date="2015" name="Genome Announc.">
        <title>Complete Genome Sequence of Bacillus megaterium Siphophage Stills.</title>
        <authorList>
            <person name="Lee S.S."/>
            <person name="Kongari R.R."/>
            <person name="Hernandez A.C."/>
            <person name="Kuty Everett G.F."/>
        </authorList>
    </citation>
    <scope>NUCLEOTIDE SEQUENCE [LARGE SCALE GENOMIC DNA]</scope>
</reference>
<proteinExistence type="predicted"/>
<reference evidence="2" key="2">
    <citation type="submission" date="2015-01" db="EMBL/GenBank/DDBJ databases">
        <title>Complete Genome of Bacillus megaterium Siphophage Stills.</title>
        <authorList>
            <person name="Lee S.S."/>
            <person name="Kongari R.R."/>
            <person name="Hernandez A.C."/>
            <person name="Everett G.F.K."/>
        </authorList>
    </citation>
    <scope>NUCLEOTIDE SEQUENCE [LARGE SCALE GENOMIC DNA]</scope>
</reference>
<organism evidence="1 2">
    <name type="scientific">Bacillus phage Stills</name>
    <dbReference type="NCBI Taxonomy" id="1610833"/>
    <lineage>
        <taxon>Viruses</taxon>
        <taxon>Duplodnaviria</taxon>
        <taxon>Heunggongvirae</taxon>
        <taxon>Uroviricota</taxon>
        <taxon>Caudoviricetes</taxon>
        <taxon>Slashvirus</taxon>
        <taxon>Slashvirus stills</taxon>
    </lineage>
</organism>
<keyword evidence="2" id="KW-1185">Reference proteome</keyword>
<dbReference type="Proteomes" id="UP000033016">
    <property type="component" value="Segment"/>
</dbReference>